<comment type="caution">
    <text evidence="6">The sequence shown here is derived from an EMBL/GenBank/DDBJ whole genome shotgun (WGS) entry which is preliminary data.</text>
</comment>
<evidence type="ECO:0000256" key="4">
    <source>
        <dbReference type="ARBA" id="ARBA00023163"/>
    </source>
</evidence>
<keyword evidence="4" id="KW-0804">Transcription</keyword>
<accession>A0A7X6K5U3</accession>
<keyword evidence="2" id="KW-0805">Transcription regulation</keyword>
<dbReference type="InterPro" id="IPR050389">
    <property type="entry name" value="LysR-type_TF"/>
</dbReference>
<organism evidence="6 7">
    <name type="scientific">Arthrobacter mobilis</name>
    <dbReference type="NCBI Taxonomy" id="2724944"/>
    <lineage>
        <taxon>Bacteria</taxon>
        <taxon>Bacillati</taxon>
        <taxon>Actinomycetota</taxon>
        <taxon>Actinomycetes</taxon>
        <taxon>Micrococcales</taxon>
        <taxon>Micrococcaceae</taxon>
        <taxon>Arthrobacter</taxon>
    </lineage>
</organism>
<feature type="domain" description="HTH lysR-type" evidence="5">
    <location>
        <begin position="1"/>
        <end position="58"/>
    </location>
</feature>
<dbReference type="RefSeq" id="WP_168486061.1">
    <property type="nucleotide sequence ID" value="NZ_JAAZSQ010000007.1"/>
</dbReference>
<sequence length="292" mass="32385">MDLNLLRTFISVYETGSLTRTAQAMFVTQPSVSHALSRLRRELADDLFVRGGGRMEPTPLAVELYPVFKESVGRIDLAVDSVRSFDPATSTHRFRLALSDLGELGFLPQILKRVSREAPLVEIDVVPMEIELLAEWLTKGSVDAAIASWPIRGAFNSTLLKAEKYVCLLRADYPLSNGAITLEQFAEAGHAIVARTTGHQLPETVMDSLGIVRRATVTVHHFAVLPHIVSECNLVAIAPESMARGWLQKWPLKTAELPFEVPALEVTLHLRTAERESPALAWFQRTVLDALR</sequence>
<name>A0A7X6K5U3_9MICC</name>
<comment type="similarity">
    <text evidence="1">Belongs to the LysR transcriptional regulatory family.</text>
</comment>
<dbReference type="SUPFAM" id="SSF46785">
    <property type="entry name" value="Winged helix' DNA-binding domain"/>
    <property type="match status" value="1"/>
</dbReference>
<evidence type="ECO:0000256" key="1">
    <source>
        <dbReference type="ARBA" id="ARBA00009437"/>
    </source>
</evidence>
<keyword evidence="7" id="KW-1185">Reference proteome</keyword>
<evidence type="ECO:0000313" key="6">
    <source>
        <dbReference type="EMBL" id="NKX54714.1"/>
    </source>
</evidence>
<keyword evidence="3" id="KW-0238">DNA-binding</keyword>
<dbReference type="Gene3D" id="3.40.190.10">
    <property type="entry name" value="Periplasmic binding protein-like II"/>
    <property type="match status" value="2"/>
</dbReference>
<dbReference type="PRINTS" id="PR00039">
    <property type="entry name" value="HTHLYSR"/>
</dbReference>
<dbReference type="InterPro" id="IPR036388">
    <property type="entry name" value="WH-like_DNA-bd_sf"/>
</dbReference>
<dbReference type="InterPro" id="IPR036390">
    <property type="entry name" value="WH_DNA-bd_sf"/>
</dbReference>
<dbReference type="Proteomes" id="UP000544090">
    <property type="component" value="Unassembled WGS sequence"/>
</dbReference>
<dbReference type="GO" id="GO:0003700">
    <property type="term" value="F:DNA-binding transcription factor activity"/>
    <property type="evidence" value="ECO:0007669"/>
    <property type="project" value="InterPro"/>
</dbReference>
<dbReference type="SUPFAM" id="SSF53850">
    <property type="entry name" value="Periplasmic binding protein-like II"/>
    <property type="match status" value="1"/>
</dbReference>
<evidence type="ECO:0000259" key="5">
    <source>
        <dbReference type="PROSITE" id="PS50931"/>
    </source>
</evidence>
<dbReference type="PANTHER" id="PTHR30118">
    <property type="entry name" value="HTH-TYPE TRANSCRIPTIONAL REGULATOR LEUO-RELATED"/>
    <property type="match status" value="1"/>
</dbReference>
<dbReference type="InterPro" id="IPR005119">
    <property type="entry name" value="LysR_subst-bd"/>
</dbReference>
<dbReference type="AlphaFoldDB" id="A0A7X6K5U3"/>
<dbReference type="PROSITE" id="PS50931">
    <property type="entry name" value="HTH_LYSR"/>
    <property type="match status" value="1"/>
</dbReference>
<evidence type="ECO:0000256" key="3">
    <source>
        <dbReference type="ARBA" id="ARBA00023125"/>
    </source>
</evidence>
<proteinExistence type="inferred from homology"/>
<dbReference type="Gene3D" id="1.10.10.10">
    <property type="entry name" value="Winged helix-like DNA-binding domain superfamily/Winged helix DNA-binding domain"/>
    <property type="match status" value="1"/>
</dbReference>
<dbReference type="PANTHER" id="PTHR30118:SF15">
    <property type="entry name" value="TRANSCRIPTIONAL REGULATORY PROTEIN"/>
    <property type="match status" value="1"/>
</dbReference>
<evidence type="ECO:0000256" key="2">
    <source>
        <dbReference type="ARBA" id="ARBA00023015"/>
    </source>
</evidence>
<reference evidence="6 7" key="1">
    <citation type="submission" date="2020-04" db="EMBL/GenBank/DDBJ databases">
        <title>Arthrobacter sp. nov.</title>
        <authorList>
            <person name="Liu S."/>
        </authorList>
    </citation>
    <scope>NUCLEOTIDE SEQUENCE [LARGE SCALE GENOMIC DNA]</scope>
    <source>
        <strain evidence="6 7">E918</strain>
    </source>
</reference>
<dbReference type="CDD" id="cd08459">
    <property type="entry name" value="PBP2_DntR_NahR_LinR_like"/>
    <property type="match status" value="1"/>
</dbReference>
<gene>
    <name evidence="6" type="ORF">HGG74_09220</name>
</gene>
<evidence type="ECO:0000313" key="7">
    <source>
        <dbReference type="Proteomes" id="UP000544090"/>
    </source>
</evidence>
<dbReference type="GO" id="GO:0003677">
    <property type="term" value="F:DNA binding"/>
    <property type="evidence" value="ECO:0007669"/>
    <property type="project" value="UniProtKB-KW"/>
</dbReference>
<dbReference type="Pfam" id="PF00126">
    <property type="entry name" value="HTH_1"/>
    <property type="match status" value="1"/>
</dbReference>
<dbReference type="InterPro" id="IPR000847">
    <property type="entry name" value="LysR_HTH_N"/>
</dbReference>
<dbReference type="Pfam" id="PF03466">
    <property type="entry name" value="LysR_substrate"/>
    <property type="match status" value="1"/>
</dbReference>
<dbReference type="EMBL" id="JAAZSQ010000007">
    <property type="protein sequence ID" value="NKX54714.1"/>
    <property type="molecule type" value="Genomic_DNA"/>
</dbReference>
<protein>
    <submittedName>
        <fullName evidence="6">LysR family transcriptional regulator</fullName>
    </submittedName>
</protein>